<accession>A0A226EN27</accession>
<evidence type="ECO:0000313" key="3">
    <source>
        <dbReference type="Proteomes" id="UP000198287"/>
    </source>
</evidence>
<name>A0A226EN27_FOLCA</name>
<evidence type="ECO:0000259" key="1">
    <source>
        <dbReference type="PROSITE" id="PS50041"/>
    </source>
</evidence>
<dbReference type="PANTHER" id="PTHR22801:SF63">
    <property type="entry name" value="C-TYPE LECTIN DOMAIN-CONTAINING PROTEIN"/>
    <property type="match status" value="1"/>
</dbReference>
<dbReference type="CDD" id="cd00037">
    <property type="entry name" value="CLECT"/>
    <property type="match status" value="1"/>
</dbReference>
<dbReference type="InterPro" id="IPR050801">
    <property type="entry name" value="Ca-Dep_Lectins_ImmuneDev"/>
</dbReference>
<dbReference type="OrthoDB" id="8296878at2759"/>
<evidence type="ECO:0000313" key="2">
    <source>
        <dbReference type="EMBL" id="OXA59085.1"/>
    </source>
</evidence>
<feature type="non-terminal residue" evidence="2">
    <location>
        <position position="1"/>
    </location>
</feature>
<comment type="caution">
    <text evidence="2">The sequence shown here is derived from an EMBL/GenBank/DDBJ whole genome shotgun (WGS) entry which is preliminary data.</text>
</comment>
<dbReference type="InterPro" id="IPR016187">
    <property type="entry name" value="CTDL_fold"/>
</dbReference>
<dbReference type="AlphaFoldDB" id="A0A226EN27"/>
<reference evidence="2 3" key="1">
    <citation type="submission" date="2015-12" db="EMBL/GenBank/DDBJ databases">
        <title>The genome of Folsomia candida.</title>
        <authorList>
            <person name="Faddeeva A."/>
            <person name="Derks M.F."/>
            <person name="Anvar Y."/>
            <person name="Smit S."/>
            <person name="Van Straalen N."/>
            <person name="Roelofs D."/>
        </authorList>
    </citation>
    <scope>NUCLEOTIDE SEQUENCE [LARGE SCALE GENOMIC DNA]</scope>
    <source>
        <strain evidence="2 3">VU population</strain>
        <tissue evidence="2">Whole body</tissue>
    </source>
</reference>
<dbReference type="Proteomes" id="UP000198287">
    <property type="component" value="Unassembled WGS sequence"/>
</dbReference>
<dbReference type="Pfam" id="PF00059">
    <property type="entry name" value="Lectin_C"/>
    <property type="match status" value="1"/>
</dbReference>
<dbReference type="PANTHER" id="PTHR22801">
    <property type="entry name" value="LITHOSTATHINE"/>
    <property type="match status" value="1"/>
</dbReference>
<dbReference type="SUPFAM" id="SSF56436">
    <property type="entry name" value="C-type lectin-like"/>
    <property type="match status" value="1"/>
</dbReference>
<feature type="domain" description="C-type lectin" evidence="1">
    <location>
        <begin position="28"/>
        <end position="138"/>
    </location>
</feature>
<proteinExistence type="predicted"/>
<dbReference type="PROSITE" id="PS50041">
    <property type="entry name" value="C_TYPE_LECTIN_2"/>
    <property type="match status" value="1"/>
</dbReference>
<gene>
    <name evidence="2" type="ORF">Fcan01_05729</name>
</gene>
<protein>
    <submittedName>
        <fullName evidence="2">Lectin BRA-3</fullName>
    </submittedName>
</protein>
<organism evidence="2 3">
    <name type="scientific">Folsomia candida</name>
    <name type="common">Springtail</name>
    <dbReference type="NCBI Taxonomy" id="158441"/>
    <lineage>
        <taxon>Eukaryota</taxon>
        <taxon>Metazoa</taxon>
        <taxon>Ecdysozoa</taxon>
        <taxon>Arthropoda</taxon>
        <taxon>Hexapoda</taxon>
        <taxon>Collembola</taxon>
        <taxon>Entomobryomorpha</taxon>
        <taxon>Isotomoidea</taxon>
        <taxon>Isotomidae</taxon>
        <taxon>Proisotominae</taxon>
        <taxon>Folsomia</taxon>
    </lineage>
</organism>
<keyword evidence="3" id="KW-1185">Reference proteome</keyword>
<dbReference type="InterPro" id="IPR001304">
    <property type="entry name" value="C-type_lectin-like"/>
</dbReference>
<dbReference type="InterPro" id="IPR016186">
    <property type="entry name" value="C-type_lectin-like/link_sf"/>
</dbReference>
<dbReference type="Gene3D" id="3.10.100.10">
    <property type="entry name" value="Mannose-Binding Protein A, subunit A"/>
    <property type="match status" value="1"/>
</dbReference>
<dbReference type="EMBL" id="LNIX01000002">
    <property type="protein sequence ID" value="OXA59085.1"/>
    <property type="molecule type" value="Genomic_DNA"/>
</dbReference>
<sequence length="582" mass="66406">QESCEVGVSWDGAGIFNRLSAISKYVEYSSSVSQAVSYLEAVSICQENGLDIAEVNSMVDFMSLKSFIQEGQSYWIGMNDLDQDGIWKDSNGRISKFQVFGIGDPDDELSDCVLLRRAHGELRMFDEMCNVGANFLCQYPEGSYCDIQSFQHSAGIFILIYLMFFYLDLDEETQFWTSGKLERDATGGFNGIVYWDVLETSYDLYHNPLKIPYDWAPTEPNDRGGGYEMGCVDISYPSEGSTPVLQASNCEIPKFYICMDSKLVISKLDFQARLKRIANEDEGLRKSLVVNNLPLTNHSGSSKKSCPPEPIKNIDPIKLNHSALLELPQTLDLMMFILKNNIKNGRTKIKVKHSIVWKRDFIDTIFEIFKTAVDHHFVPHEMLHIAREINILYQNSYDGPDNSNHTKNWEIILGVLDGCLESLEPYNFATIGFRVNIHIIANFLFDKIHILFINISKLKYLMTVDHKFEISIPPEEAAEHLDLSIDILWHVFSFTLGSCYPTAASMDQDPLVWAAEYYNLFLTEILFKVKDIWFDETNNNLLRAGLIYGDLDLRLAINNFRAAAISSYILNDIEDRQVVRPL</sequence>
<dbReference type="SMART" id="SM00034">
    <property type="entry name" value="CLECT"/>
    <property type="match status" value="1"/>
</dbReference>